<protein>
    <submittedName>
        <fullName evidence="3">Alpha/beta hydrolase</fullName>
    </submittedName>
</protein>
<reference evidence="3 5" key="1">
    <citation type="submission" date="2020-12" db="EMBL/GenBank/DDBJ databases">
        <title>strain FJAT-54423T represents a novel species of the genus Brevibacillus.</title>
        <authorList>
            <person name="Tang R."/>
        </authorList>
    </citation>
    <scope>NUCLEOTIDE SEQUENCE [LARGE SCALE GENOMIC DNA]</scope>
    <source>
        <strain evidence="3 5">FJAT-54423</strain>
    </source>
</reference>
<dbReference type="PANTHER" id="PTHR22946:SF9">
    <property type="entry name" value="POLYKETIDE TRANSFERASE AF380"/>
    <property type="match status" value="1"/>
</dbReference>
<keyword evidence="6" id="KW-1185">Reference proteome</keyword>
<dbReference type="RefSeq" id="WP_198828970.1">
    <property type="nucleotide sequence ID" value="NZ_CP066308.1"/>
</dbReference>
<dbReference type="AlphaFoldDB" id="A0A7T5EMS7"/>
<dbReference type="GO" id="GO:0052689">
    <property type="term" value="F:carboxylic ester hydrolase activity"/>
    <property type="evidence" value="ECO:0007669"/>
    <property type="project" value="UniProtKB-ARBA"/>
</dbReference>
<dbReference type="Proteomes" id="UP000677234">
    <property type="component" value="Chromosome"/>
</dbReference>
<dbReference type="InterPro" id="IPR050261">
    <property type="entry name" value="FrsA_esterase"/>
</dbReference>
<evidence type="ECO:0000313" key="3">
    <source>
        <dbReference type="EMBL" id="QQE75443.1"/>
    </source>
</evidence>
<evidence type="ECO:0000313" key="6">
    <source>
        <dbReference type="Proteomes" id="UP000677234"/>
    </source>
</evidence>
<sequence>MKSSFALPVGQDLVIRGDFHAREQDPHQPLLIFCHGFKGFKDWGSFPHVAEQLADRGVAVLRFNFSCNGVGESVTEFDELEKFGRNTYARELADLEALTAWITAEENPYASFFDPGKLFVMGHSKGGGDAILFGADHPRVKGIITWNGIAHVDLFDARLRQEIAEKGVGYVANARTGQQMPITRVVISDVDQNREAYDLIAKVRKMSKPLCIIQGTKDYERLVTGAKRLAEAAGNGQLHWIEGGDHTYNTKHPFTGTTPQLDAAIGQTAAFVHSLCT</sequence>
<name>A0A7T5EMS7_9BACL</name>
<dbReference type="EMBL" id="CP073708">
    <property type="protein sequence ID" value="QUO42469.1"/>
    <property type="molecule type" value="Genomic_DNA"/>
</dbReference>
<dbReference type="Gene3D" id="3.40.50.1820">
    <property type="entry name" value="alpha/beta hydrolase"/>
    <property type="match status" value="1"/>
</dbReference>
<keyword evidence="1 3" id="KW-0378">Hydrolase</keyword>
<evidence type="ECO:0000259" key="2">
    <source>
        <dbReference type="Pfam" id="PF12146"/>
    </source>
</evidence>
<dbReference type="Pfam" id="PF12146">
    <property type="entry name" value="Hydrolase_4"/>
    <property type="match status" value="1"/>
</dbReference>
<organism evidence="3 5">
    <name type="scientific">Brevibacillus composti</name>
    <dbReference type="NCBI Taxonomy" id="2796470"/>
    <lineage>
        <taxon>Bacteria</taxon>
        <taxon>Bacillati</taxon>
        <taxon>Bacillota</taxon>
        <taxon>Bacilli</taxon>
        <taxon>Bacillales</taxon>
        <taxon>Paenibacillaceae</taxon>
        <taxon>Brevibacillus</taxon>
    </lineage>
</organism>
<accession>A0A7T5EMS7</accession>
<proteinExistence type="predicted"/>
<dbReference type="KEGG" id="bcop:JD108_05910"/>
<dbReference type="InterPro" id="IPR022742">
    <property type="entry name" value="Hydrolase_4"/>
</dbReference>
<evidence type="ECO:0000256" key="1">
    <source>
        <dbReference type="ARBA" id="ARBA00022801"/>
    </source>
</evidence>
<evidence type="ECO:0000313" key="4">
    <source>
        <dbReference type="EMBL" id="QUO42469.1"/>
    </source>
</evidence>
<gene>
    <name evidence="3" type="ORF">JD108_05910</name>
    <name evidence="4" type="ORF">KDJ56_05590</name>
</gene>
<feature type="domain" description="Serine aminopeptidase S33" evidence="2">
    <location>
        <begin position="27"/>
        <end position="154"/>
    </location>
</feature>
<dbReference type="EMBL" id="CP066308">
    <property type="protein sequence ID" value="QQE75443.1"/>
    <property type="molecule type" value="Genomic_DNA"/>
</dbReference>
<dbReference type="InterPro" id="IPR029058">
    <property type="entry name" value="AB_hydrolase_fold"/>
</dbReference>
<dbReference type="Proteomes" id="UP000595847">
    <property type="component" value="Chromosome"/>
</dbReference>
<reference evidence="4" key="2">
    <citation type="submission" date="2021-04" db="EMBL/GenBank/DDBJ databases">
        <title>Brevibacillus composti FJAT-54423, complete genome.</title>
        <authorList>
            <person name="Tang R."/>
        </authorList>
    </citation>
    <scope>NUCLEOTIDE SEQUENCE</scope>
    <source>
        <strain evidence="4">FJAT-54424</strain>
    </source>
</reference>
<evidence type="ECO:0000313" key="5">
    <source>
        <dbReference type="Proteomes" id="UP000595847"/>
    </source>
</evidence>
<dbReference type="PANTHER" id="PTHR22946">
    <property type="entry name" value="DIENELACTONE HYDROLASE DOMAIN-CONTAINING PROTEIN-RELATED"/>
    <property type="match status" value="1"/>
</dbReference>
<dbReference type="SUPFAM" id="SSF53474">
    <property type="entry name" value="alpha/beta-Hydrolases"/>
    <property type="match status" value="1"/>
</dbReference>